<dbReference type="Proteomes" id="UP000326202">
    <property type="component" value="Chromosome"/>
</dbReference>
<dbReference type="RefSeq" id="WP_151176496.1">
    <property type="nucleotide sequence ID" value="NZ_CP042906.1"/>
</dbReference>
<dbReference type="PANTHER" id="PTHR37811">
    <property type="entry name" value="BLL5343 PROTEIN"/>
    <property type="match status" value="1"/>
</dbReference>
<gene>
    <name evidence="2" type="ORF">FRZ44_13890</name>
</gene>
<accession>A0A5J6MG82</accession>
<dbReference type="InterPro" id="IPR007138">
    <property type="entry name" value="ABM_dom"/>
</dbReference>
<dbReference type="InterPro" id="IPR011008">
    <property type="entry name" value="Dimeric_a/b-barrel"/>
</dbReference>
<dbReference type="SUPFAM" id="SSF54909">
    <property type="entry name" value="Dimeric alpha+beta barrel"/>
    <property type="match status" value="1"/>
</dbReference>
<dbReference type="KEGG" id="htq:FRZ44_13890"/>
<name>A0A5J6MG82_9PROT</name>
<evidence type="ECO:0000313" key="2">
    <source>
        <dbReference type="EMBL" id="QEX16097.1"/>
    </source>
</evidence>
<protein>
    <submittedName>
        <fullName evidence="2">Polysaccharide biosynthesis protein</fullName>
    </submittedName>
</protein>
<feature type="domain" description="ABM" evidence="1">
    <location>
        <begin position="26"/>
        <end position="89"/>
    </location>
</feature>
<reference evidence="2 3" key="1">
    <citation type="submission" date="2019-08" db="EMBL/GenBank/DDBJ databases">
        <title>Hyperibacter terrae gen. nov., sp. nov. and Hyperibacter viscosus sp. nov., two new members in the family Rhodospirillaceae isolated from the rhizosphere of Hypericum perforatum.</title>
        <authorList>
            <person name="Noviana Z."/>
        </authorList>
    </citation>
    <scope>NUCLEOTIDE SEQUENCE [LARGE SCALE GENOMIC DNA]</scope>
    <source>
        <strain evidence="2 3">R5913</strain>
    </source>
</reference>
<dbReference type="InterPro" id="IPR052936">
    <property type="entry name" value="Jasmonate_Hydroxylase-like"/>
</dbReference>
<evidence type="ECO:0000313" key="3">
    <source>
        <dbReference type="Proteomes" id="UP000326202"/>
    </source>
</evidence>
<dbReference type="AlphaFoldDB" id="A0A5J6MG82"/>
<dbReference type="EMBL" id="CP042906">
    <property type="protein sequence ID" value="QEX16097.1"/>
    <property type="molecule type" value="Genomic_DNA"/>
</dbReference>
<sequence>MATSGSRFASCPPPPYYAVIFASQRNPGDNGYGAAAQRMIEIAPGMPGYLGVETARGADGFGITVCYWQDEASIRGWKAQAEHHAAQERGKDEWYERYELKVAKVERAYGGPAGR</sequence>
<dbReference type="OrthoDB" id="9797060at2"/>
<keyword evidence="3" id="KW-1185">Reference proteome</keyword>
<evidence type="ECO:0000259" key="1">
    <source>
        <dbReference type="Pfam" id="PF03992"/>
    </source>
</evidence>
<dbReference type="Gene3D" id="3.30.70.100">
    <property type="match status" value="1"/>
</dbReference>
<proteinExistence type="predicted"/>
<organism evidence="2 3">
    <name type="scientific">Hypericibacter terrae</name>
    <dbReference type="NCBI Taxonomy" id="2602015"/>
    <lineage>
        <taxon>Bacteria</taxon>
        <taxon>Pseudomonadati</taxon>
        <taxon>Pseudomonadota</taxon>
        <taxon>Alphaproteobacteria</taxon>
        <taxon>Rhodospirillales</taxon>
        <taxon>Dongiaceae</taxon>
        <taxon>Hypericibacter</taxon>
    </lineage>
</organism>
<dbReference type="PANTHER" id="PTHR37811:SF2">
    <property type="entry name" value="ABM DOMAIN-CONTAINING PROTEIN"/>
    <property type="match status" value="1"/>
</dbReference>
<dbReference type="Pfam" id="PF03992">
    <property type="entry name" value="ABM"/>
    <property type="match status" value="1"/>
</dbReference>